<evidence type="ECO:0000256" key="1">
    <source>
        <dbReference type="SAM" id="Phobius"/>
    </source>
</evidence>
<reference evidence="2" key="1">
    <citation type="submission" date="2021-08" db="EMBL/GenBank/DDBJ databases">
        <authorList>
            <person name="Nwanade C."/>
            <person name="Wang M."/>
            <person name="Masoudi A."/>
            <person name="Yu Z."/>
            <person name="Liu J."/>
        </authorList>
    </citation>
    <scope>NUCLEOTIDE SEQUENCE</scope>
    <source>
        <strain evidence="2">S056</strain>
        <plasmid evidence="2">unnamed1</plasmid>
    </source>
</reference>
<keyword evidence="1" id="KW-1133">Transmembrane helix</keyword>
<name>A0A9Q9HBR0_9RHOB</name>
<protein>
    <recommendedName>
        <fullName evidence="4">YcxB-like protein domain-containing protein</fullName>
    </recommendedName>
</protein>
<dbReference type="AlphaFoldDB" id="A0A9Q9HBR0"/>
<proteinExistence type="predicted"/>
<keyword evidence="1" id="KW-0472">Membrane</keyword>
<feature type="transmembrane region" description="Helical" evidence="1">
    <location>
        <begin position="49"/>
        <end position="72"/>
    </location>
</feature>
<evidence type="ECO:0008006" key="4">
    <source>
        <dbReference type="Google" id="ProtNLM"/>
    </source>
</evidence>
<keyword evidence="2" id="KW-0614">Plasmid</keyword>
<evidence type="ECO:0000313" key="2">
    <source>
        <dbReference type="EMBL" id="UWP97163.1"/>
    </source>
</evidence>
<dbReference type="EMBL" id="CP080777">
    <property type="protein sequence ID" value="UWP97163.1"/>
    <property type="molecule type" value="Genomic_DNA"/>
</dbReference>
<dbReference type="RefSeq" id="WP_259807026.1">
    <property type="nucleotide sequence ID" value="NZ_CP080777.1"/>
</dbReference>
<keyword evidence="1" id="KW-0812">Transmembrane</keyword>
<organism evidence="2 3">
    <name type="scientific">Aliiroseovarius crassostreae</name>
    <dbReference type="NCBI Taxonomy" id="154981"/>
    <lineage>
        <taxon>Bacteria</taxon>
        <taxon>Pseudomonadati</taxon>
        <taxon>Pseudomonadota</taxon>
        <taxon>Alphaproteobacteria</taxon>
        <taxon>Rhodobacterales</taxon>
        <taxon>Paracoccaceae</taxon>
        <taxon>Aliiroseovarius</taxon>
    </lineage>
</organism>
<sequence>MSETHSLRLTADPDLAARELRRLRRGGWRSPVDHVLVEALRSVLILVPAGLWVAGGISTESLLGVLAGYLAVRWFDKCLKPRMLHRLGPVEWRKKRPVDAELEFSASGLRSIAPAQDIRLGWSTVPVTKVGDGMVFRIGPELSIPVTDKILPDDWPMSRFEAAIMDWKTQAAQD</sequence>
<dbReference type="Proteomes" id="UP001057991">
    <property type="component" value="Plasmid unnamed1"/>
</dbReference>
<geneLocation type="plasmid" evidence="2 3">
    <name>unnamed1</name>
</geneLocation>
<gene>
    <name evidence="2" type="ORF">K3X48_15140</name>
</gene>
<accession>A0A9Q9HBR0</accession>
<evidence type="ECO:0000313" key="3">
    <source>
        <dbReference type="Proteomes" id="UP001057991"/>
    </source>
</evidence>